<sequence length="89" mass="9796">MKPHPTAYAMTDDDIADVLMDLARERGVHKTLCPSEAARRLALDWRPLMPRIRQVAAALPLHVTQKGEEIDISTAKGAIRLSLGPQDLA</sequence>
<protein>
    <submittedName>
        <fullName evidence="1">DUF3253 domain-containing protein</fullName>
    </submittedName>
</protein>
<name>A0ABZ2HDS9_9RHOB</name>
<dbReference type="InterPro" id="IPR036390">
    <property type="entry name" value="WH_DNA-bd_sf"/>
</dbReference>
<reference evidence="1 2" key="1">
    <citation type="submission" date="2023-10" db="EMBL/GenBank/DDBJ databases">
        <title>Roseovarius strain S88 nov., isolated from a marine algae.</title>
        <authorList>
            <person name="Lee M.W."/>
            <person name="Lee J.K."/>
            <person name="Kim J.M."/>
            <person name="Choi D.G."/>
            <person name="Baek J.H."/>
            <person name="Bayburt H."/>
            <person name="Jung J.J."/>
            <person name="Han D.M."/>
            <person name="Jeon C.O."/>
        </authorList>
    </citation>
    <scope>NUCLEOTIDE SEQUENCE [LARGE SCALE GENOMIC DNA]</scope>
    <source>
        <strain evidence="1 2">S88</strain>
    </source>
</reference>
<evidence type="ECO:0000313" key="2">
    <source>
        <dbReference type="Proteomes" id="UP001364156"/>
    </source>
</evidence>
<dbReference type="EMBL" id="CP146069">
    <property type="protein sequence ID" value="WWR46029.1"/>
    <property type="molecule type" value="Genomic_DNA"/>
</dbReference>
<dbReference type="SUPFAM" id="SSF46785">
    <property type="entry name" value="Winged helix' DNA-binding domain"/>
    <property type="match status" value="1"/>
</dbReference>
<dbReference type="Proteomes" id="UP001364156">
    <property type="component" value="Chromosome"/>
</dbReference>
<dbReference type="Gene3D" id="1.10.10.10">
    <property type="entry name" value="Winged helix-like DNA-binding domain superfamily/Winged helix DNA-binding domain"/>
    <property type="match status" value="1"/>
</dbReference>
<proteinExistence type="predicted"/>
<accession>A0ABZ2HDS9</accession>
<dbReference type="InterPro" id="IPR021660">
    <property type="entry name" value="DUF3253"/>
</dbReference>
<organism evidence="1 2">
    <name type="scientific">Roseovarius phycicola</name>
    <dbReference type="NCBI Taxonomy" id="3080976"/>
    <lineage>
        <taxon>Bacteria</taxon>
        <taxon>Pseudomonadati</taxon>
        <taxon>Pseudomonadota</taxon>
        <taxon>Alphaproteobacteria</taxon>
        <taxon>Rhodobacterales</taxon>
        <taxon>Roseobacteraceae</taxon>
        <taxon>Roseovarius</taxon>
    </lineage>
</organism>
<dbReference type="Pfam" id="PF11625">
    <property type="entry name" value="DUF3253"/>
    <property type="match status" value="1"/>
</dbReference>
<keyword evidence="2" id="KW-1185">Reference proteome</keyword>
<gene>
    <name evidence="1" type="ORF">RZ517_14810</name>
</gene>
<evidence type="ECO:0000313" key="1">
    <source>
        <dbReference type="EMBL" id="WWR46029.1"/>
    </source>
</evidence>
<dbReference type="InterPro" id="IPR036388">
    <property type="entry name" value="WH-like_DNA-bd_sf"/>
</dbReference>